<evidence type="ECO:0000313" key="1">
    <source>
        <dbReference type="EMBL" id="THH30563.1"/>
    </source>
</evidence>
<organism evidence="1 2">
    <name type="scientific">Antrodiella citrinella</name>
    <dbReference type="NCBI Taxonomy" id="2447956"/>
    <lineage>
        <taxon>Eukaryota</taxon>
        <taxon>Fungi</taxon>
        <taxon>Dikarya</taxon>
        <taxon>Basidiomycota</taxon>
        <taxon>Agaricomycotina</taxon>
        <taxon>Agaricomycetes</taxon>
        <taxon>Polyporales</taxon>
        <taxon>Steccherinaceae</taxon>
        <taxon>Antrodiella</taxon>
    </lineage>
</organism>
<comment type="caution">
    <text evidence="1">The sequence shown here is derived from an EMBL/GenBank/DDBJ whole genome shotgun (WGS) entry which is preliminary data.</text>
</comment>
<name>A0A4V3XIU5_9APHY</name>
<proteinExistence type="predicted"/>
<gene>
    <name evidence="1" type="ORF">EUX98_g3624</name>
</gene>
<accession>A0A4V3XIU5</accession>
<dbReference type="Pfam" id="PF14234">
    <property type="entry name" value="DUF4336"/>
    <property type="match status" value="1"/>
</dbReference>
<reference evidence="1 2" key="1">
    <citation type="submission" date="2019-02" db="EMBL/GenBank/DDBJ databases">
        <title>Genome sequencing of the rare red list fungi Antrodiella citrinella (Flaviporus citrinellus).</title>
        <authorList>
            <person name="Buettner E."/>
            <person name="Kellner H."/>
        </authorList>
    </citation>
    <scope>NUCLEOTIDE SEQUENCE [LARGE SCALE GENOMIC DNA]</scope>
    <source>
        <strain evidence="1 2">DSM 108506</strain>
    </source>
</reference>
<dbReference type="PANTHER" id="PTHR33835:SF1">
    <property type="entry name" value="METALLO-BETA-LACTAMASE DOMAIN-CONTAINING PROTEIN"/>
    <property type="match status" value="1"/>
</dbReference>
<dbReference type="SUPFAM" id="SSF56281">
    <property type="entry name" value="Metallo-hydrolase/oxidoreductase"/>
    <property type="match status" value="1"/>
</dbReference>
<dbReference type="EMBL" id="SGPM01000076">
    <property type="protein sequence ID" value="THH30563.1"/>
    <property type="molecule type" value="Genomic_DNA"/>
</dbReference>
<sequence>MSEIVIRQLTPEITTFSKPFSKFLGLLPMGGRSTAIKLSDDTLWVIASTPLTRGTKDAIDDMNATVVYIVAASADHHFYLTEWHKAYPEAKVIGVQGLPEKKKGEDWQFTGSYGVDPADATYGFEDEIKAIYFSGFSKKDVAWFHVASKTLLVADLIFNLPATEQYSKSDSPNAKPAFFFPKFEPYSDGFKKFLWAEGKDKSEMKRDAKAVAEWDFERIIMCHGDVIEKDAKKAWESAFSRYLV</sequence>
<dbReference type="PANTHER" id="PTHR33835">
    <property type="entry name" value="YALI0C07656P"/>
    <property type="match status" value="1"/>
</dbReference>
<evidence type="ECO:0000313" key="2">
    <source>
        <dbReference type="Proteomes" id="UP000308730"/>
    </source>
</evidence>
<protein>
    <recommendedName>
        <fullName evidence="3">Metallo-beta-lactamase domain-containing protein</fullName>
    </recommendedName>
</protein>
<dbReference type="Proteomes" id="UP000308730">
    <property type="component" value="Unassembled WGS sequence"/>
</dbReference>
<dbReference type="InterPro" id="IPR036866">
    <property type="entry name" value="RibonucZ/Hydroxyglut_hydro"/>
</dbReference>
<evidence type="ECO:0008006" key="3">
    <source>
        <dbReference type="Google" id="ProtNLM"/>
    </source>
</evidence>
<dbReference type="AlphaFoldDB" id="A0A4V3XIU5"/>
<dbReference type="OrthoDB" id="421671at2759"/>
<dbReference type="InterPro" id="IPR025638">
    <property type="entry name" value="DUF4336"/>
</dbReference>
<keyword evidence="2" id="KW-1185">Reference proteome</keyword>